<comment type="caution">
    <text evidence="1">The sequence shown here is derived from an EMBL/GenBank/DDBJ whole genome shotgun (WGS) entry which is preliminary data.</text>
</comment>
<sequence length="101" mass="11824">METWRQFLRGFFEEGYEKIARKLEKLAELLDLLDENLGLEKGYLKKAFYNSEGPIFWQKSQQLPRIPWPELIKGLSATHKCPWHNPALPGQQGQWPSATPR</sequence>
<name>A0A8S0URA8_OLEEU</name>
<keyword evidence="2" id="KW-1185">Reference proteome</keyword>
<gene>
    <name evidence="1" type="ORF">OLEA9_A053060</name>
</gene>
<dbReference type="EMBL" id="CACTIH010009032">
    <property type="protein sequence ID" value="CAA3019904.1"/>
    <property type="molecule type" value="Genomic_DNA"/>
</dbReference>
<evidence type="ECO:0000313" key="1">
    <source>
        <dbReference type="EMBL" id="CAA3019904.1"/>
    </source>
</evidence>
<organism evidence="1 2">
    <name type="scientific">Olea europaea subsp. europaea</name>
    <dbReference type="NCBI Taxonomy" id="158383"/>
    <lineage>
        <taxon>Eukaryota</taxon>
        <taxon>Viridiplantae</taxon>
        <taxon>Streptophyta</taxon>
        <taxon>Embryophyta</taxon>
        <taxon>Tracheophyta</taxon>
        <taxon>Spermatophyta</taxon>
        <taxon>Magnoliopsida</taxon>
        <taxon>eudicotyledons</taxon>
        <taxon>Gunneridae</taxon>
        <taxon>Pentapetalae</taxon>
        <taxon>asterids</taxon>
        <taxon>lamiids</taxon>
        <taxon>Lamiales</taxon>
        <taxon>Oleaceae</taxon>
        <taxon>Oleeae</taxon>
        <taxon>Olea</taxon>
    </lineage>
</organism>
<dbReference type="Proteomes" id="UP000594638">
    <property type="component" value="Unassembled WGS sequence"/>
</dbReference>
<dbReference type="SUPFAM" id="SSF51197">
    <property type="entry name" value="Clavaminate synthase-like"/>
    <property type="match status" value="1"/>
</dbReference>
<accession>A0A8S0URA8</accession>
<dbReference type="Gramene" id="OE9A053060T1">
    <property type="protein sequence ID" value="OE9A053060C1"/>
    <property type="gene ID" value="OE9A053060"/>
</dbReference>
<dbReference type="AlphaFoldDB" id="A0A8S0URA8"/>
<evidence type="ECO:0000313" key="2">
    <source>
        <dbReference type="Proteomes" id="UP000594638"/>
    </source>
</evidence>
<protein>
    <submittedName>
        <fullName evidence="1">1-aminocyclopropane-1-carboxylic acid oxidase, partial</fullName>
    </submittedName>
</protein>
<reference evidence="1 2" key="1">
    <citation type="submission" date="2019-12" db="EMBL/GenBank/DDBJ databases">
        <authorList>
            <person name="Alioto T."/>
            <person name="Alioto T."/>
            <person name="Gomez Garrido J."/>
        </authorList>
    </citation>
    <scope>NUCLEOTIDE SEQUENCE [LARGE SCALE GENOMIC DNA]</scope>
</reference>
<proteinExistence type="predicted"/>